<dbReference type="AlphaFoldDB" id="A0A1S9IA34"/>
<keyword evidence="1" id="KW-0472">Membrane</keyword>
<dbReference type="EMBL" id="MRAD01000007">
    <property type="protein sequence ID" value="OOO62168.1"/>
    <property type="molecule type" value="Genomic_DNA"/>
</dbReference>
<dbReference type="OrthoDB" id="2157431at2"/>
<dbReference type="STRING" id="1962263.BS637_08600"/>
<keyword evidence="1" id="KW-0812">Transmembrane</keyword>
<accession>A0A1S9IA34</accession>
<dbReference type="GO" id="GO:0003677">
    <property type="term" value="F:DNA binding"/>
    <property type="evidence" value="ECO:0007669"/>
    <property type="project" value="UniProtKB-KW"/>
</dbReference>
<protein>
    <submittedName>
        <fullName evidence="3">DNA-binding protein</fullName>
    </submittedName>
</protein>
<feature type="transmembrane region" description="Helical" evidence="1">
    <location>
        <begin position="6"/>
        <end position="25"/>
    </location>
</feature>
<evidence type="ECO:0000313" key="3">
    <source>
        <dbReference type="EMBL" id="OOO67179.1"/>
    </source>
</evidence>
<evidence type="ECO:0000313" key="4">
    <source>
        <dbReference type="Proteomes" id="UP000190206"/>
    </source>
</evidence>
<gene>
    <name evidence="2" type="ORF">BS637_08600</name>
    <name evidence="3" type="ORF">BS638_05725</name>
</gene>
<evidence type="ECO:0000313" key="5">
    <source>
        <dbReference type="Proteomes" id="UP000190256"/>
    </source>
</evidence>
<organism evidence="3 5">
    <name type="scientific">Clostridium tepidum</name>
    <dbReference type="NCBI Taxonomy" id="1962263"/>
    <lineage>
        <taxon>Bacteria</taxon>
        <taxon>Bacillati</taxon>
        <taxon>Bacillota</taxon>
        <taxon>Clostridia</taxon>
        <taxon>Eubacteriales</taxon>
        <taxon>Clostridiaceae</taxon>
        <taxon>Clostridium</taxon>
    </lineage>
</organism>
<proteinExistence type="predicted"/>
<keyword evidence="4" id="KW-1185">Reference proteome</keyword>
<dbReference type="Proteomes" id="UP000190256">
    <property type="component" value="Unassembled WGS sequence"/>
</dbReference>
<reference evidence="2 4" key="2">
    <citation type="submission" date="2016-12" db="EMBL/GenBank/DDBJ databases">
        <title>Clostridium tepidum sp. nov., a close relative of Clostridium sporogenes and Clostridium botulinum Group I.</title>
        <authorList>
            <person name="Dobritsa A.P."/>
            <person name="Kutumbaka K."/>
            <person name="Werner K."/>
            <person name="Samadpour M."/>
        </authorList>
    </citation>
    <scope>NUCLEOTIDE SEQUENCE [LARGE SCALE GENOMIC DNA]</scope>
    <source>
        <strain evidence="2 4">PE</strain>
    </source>
</reference>
<keyword evidence="1" id="KW-1133">Transmembrane helix</keyword>
<dbReference type="Proteomes" id="UP000190206">
    <property type="component" value="Unassembled WGS sequence"/>
</dbReference>
<dbReference type="EMBL" id="MRAE01000010">
    <property type="protein sequence ID" value="OOO67179.1"/>
    <property type="molecule type" value="Genomic_DNA"/>
</dbReference>
<evidence type="ECO:0000256" key="1">
    <source>
        <dbReference type="SAM" id="Phobius"/>
    </source>
</evidence>
<feature type="transmembrane region" description="Helical" evidence="1">
    <location>
        <begin position="32"/>
        <end position="52"/>
    </location>
</feature>
<comment type="caution">
    <text evidence="3">The sequence shown here is derived from an EMBL/GenBank/DDBJ whole genome shotgun (WGS) entry which is preliminary data.</text>
</comment>
<keyword evidence="3" id="KW-0238">DNA-binding</keyword>
<reference evidence="3 5" key="1">
    <citation type="submission" date="2016-12" db="EMBL/GenBank/DDBJ databases">
        <title>Clostridium tepidum sp. nov., a close relative of Clostridium sporogenes and Clostridium botulinum Group I.</title>
        <authorList>
            <person name="Dobritsa A.P."/>
            <person name="Kutumbaka K.K."/>
            <person name="Werner K."/>
            <person name="Wiedmann M."/>
            <person name="Asmus A."/>
            <person name="Samadpour M."/>
        </authorList>
    </citation>
    <scope>NUCLEOTIDE SEQUENCE [LARGE SCALE GENOMIC DNA]</scope>
    <source>
        <strain evidence="3 5">IEH 97212</strain>
    </source>
</reference>
<sequence>MKSKSWILWGIGAVCLIAVGIIRLIDKKYLNGGIFIVLGVLYIVFSVINYKFATKASNTTLSEEELEHLNNELRELIKEDKSTDAIKKYRIATGADLIQAKEYVDSLIKEQTK</sequence>
<evidence type="ECO:0000313" key="2">
    <source>
        <dbReference type="EMBL" id="OOO62168.1"/>
    </source>
</evidence>
<name>A0A1S9IA34_9CLOT</name>